<organism evidence="3 4">
    <name type="scientific">Potamilus streckersoni</name>
    <dbReference type="NCBI Taxonomy" id="2493646"/>
    <lineage>
        <taxon>Eukaryota</taxon>
        <taxon>Metazoa</taxon>
        <taxon>Spiralia</taxon>
        <taxon>Lophotrochozoa</taxon>
        <taxon>Mollusca</taxon>
        <taxon>Bivalvia</taxon>
        <taxon>Autobranchia</taxon>
        <taxon>Heteroconchia</taxon>
        <taxon>Palaeoheterodonta</taxon>
        <taxon>Unionida</taxon>
        <taxon>Unionoidea</taxon>
        <taxon>Unionidae</taxon>
        <taxon>Ambleminae</taxon>
        <taxon>Lampsilini</taxon>
        <taxon>Potamilus</taxon>
    </lineage>
</organism>
<feature type="signal peptide" evidence="2">
    <location>
        <begin position="1"/>
        <end position="25"/>
    </location>
</feature>
<sequence>MKSKVKYLQVWVLPVLFVLLQKSEHHPIEGSSQIQAKVPEEHHPIEGSSQIQAKVPEEHHPIEGSSQIQAKVPEEHHPIEGSSQIQAKVLEEHHPIEGSSQIQAKVPEEHHPIEGSSQIQAKVPEEHHPIKGSSQIQAKVPEEHHPIEGSSQIQAKVPEEHHPIKGARNISCIYMQCGNKTSCDLKKCIVSAGATITYAVPYQLTLRCFASEHWTWNFGYFKDFLWTRGCCKMKVYVCYAKSSKSNIKQYDGVTLVASKSTTKITSSIRNVSVLATTPDQGSNALDGDDDFMTLALLKRIWLTVTTIELEMETRTVS</sequence>
<dbReference type="AlphaFoldDB" id="A0AAE0T8Q8"/>
<evidence type="ECO:0000313" key="4">
    <source>
        <dbReference type="Proteomes" id="UP001195483"/>
    </source>
</evidence>
<name>A0AAE0T8Q8_9BIVA</name>
<protein>
    <submittedName>
        <fullName evidence="3">Uncharacterized protein</fullName>
    </submittedName>
</protein>
<comment type="caution">
    <text evidence="3">The sequence shown here is derived from an EMBL/GenBank/DDBJ whole genome shotgun (WGS) entry which is preliminary data.</text>
</comment>
<reference evidence="3" key="3">
    <citation type="submission" date="2023-05" db="EMBL/GenBank/DDBJ databases">
        <authorList>
            <person name="Smith C.H."/>
        </authorList>
    </citation>
    <scope>NUCLEOTIDE SEQUENCE</scope>
    <source>
        <strain evidence="3">CHS0354</strain>
        <tissue evidence="3">Mantle</tissue>
    </source>
</reference>
<keyword evidence="2" id="KW-0732">Signal</keyword>
<accession>A0AAE0T8Q8</accession>
<feature type="chain" id="PRO_5042048415" evidence="2">
    <location>
        <begin position="26"/>
        <end position="317"/>
    </location>
</feature>
<evidence type="ECO:0000313" key="3">
    <source>
        <dbReference type="EMBL" id="KAK3605726.1"/>
    </source>
</evidence>
<gene>
    <name evidence="3" type="ORF">CHS0354_013525</name>
</gene>
<reference evidence="3" key="2">
    <citation type="journal article" date="2021" name="Genome Biol. Evol.">
        <title>Developing a high-quality reference genome for a parasitic bivalve with doubly uniparental inheritance (Bivalvia: Unionida).</title>
        <authorList>
            <person name="Smith C.H."/>
        </authorList>
    </citation>
    <scope>NUCLEOTIDE SEQUENCE</scope>
    <source>
        <strain evidence="3">CHS0354</strain>
        <tissue evidence="3">Mantle</tissue>
    </source>
</reference>
<proteinExistence type="predicted"/>
<dbReference type="EMBL" id="JAEAOA010000820">
    <property type="protein sequence ID" value="KAK3605726.1"/>
    <property type="molecule type" value="Genomic_DNA"/>
</dbReference>
<evidence type="ECO:0000256" key="1">
    <source>
        <dbReference type="SAM" id="MobiDB-lite"/>
    </source>
</evidence>
<reference evidence="3" key="1">
    <citation type="journal article" date="2021" name="Genome Biol. Evol.">
        <title>A High-Quality Reference Genome for a Parasitic Bivalve with Doubly Uniparental Inheritance (Bivalvia: Unionida).</title>
        <authorList>
            <person name="Smith C.H."/>
        </authorList>
    </citation>
    <scope>NUCLEOTIDE SEQUENCE</scope>
    <source>
        <strain evidence="3">CHS0354</strain>
    </source>
</reference>
<evidence type="ECO:0000256" key="2">
    <source>
        <dbReference type="SAM" id="SignalP"/>
    </source>
</evidence>
<dbReference type="Proteomes" id="UP001195483">
    <property type="component" value="Unassembled WGS sequence"/>
</dbReference>
<keyword evidence="4" id="KW-1185">Reference proteome</keyword>
<feature type="region of interest" description="Disordered" evidence="1">
    <location>
        <begin position="127"/>
        <end position="152"/>
    </location>
</feature>